<comment type="caution">
    <text evidence="7">The sequence shown here is derived from an EMBL/GenBank/DDBJ whole genome shotgun (WGS) entry which is preliminary data.</text>
</comment>
<evidence type="ECO:0000313" key="9">
    <source>
        <dbReference type="Proteomes" id="UP000639772"/>
    </source>
</evidence>
<evidence type="ECO:0000313" key="7">
    <source>
        <dbReference type="EMBL" id="KAG0468850.1"/>
    </source>
</evidence>
<sequence length="194" mass="22456">MCDAERRLLGNALLDPSNRWFVLLSESCIPLHSFCSTYTFLNSSTRSFVDCFDDPGVDGRGRYNPQMSPFIRPHQWRKGSQWFEVGRELALFIVQDTRYYRSFKEFCRPPCYVDEHYFPTMLHLERPGLIANRSVTYADWSRGGPHPATFGMGDVTEDFLKLRIPRTHFLFARKFAPGALKKLLRLAPAVFGYG</sequence>
<name>A0A835UQD2_VANPL</name>
<dbReference type="InterPro" id="IPR003406">
    <property type="entry name" value="Glyco_trans_14"/>
</dbReference>
<keyword evidence="5" id="KW-0325">Glycoprotein</keyword>
<evidence type="ECO:0000256" key="1">
    <source>
        <dbReference type="ARBA" id="ARBA00004606"/>
    </source>
</evidence>
<dbReference type="Proteomes" id="UP000636800">
    <property type="component" value="Unassembled WGS sequence"/>
</dbReference>
<comment type="subcellular location">
    <subcellularLocation>
        <location evidence="1">Membrane</location>
        <topology evidence="1">Single-pass type II membrane protein</topology>
    </subcellularLocation>
</comment>
<evidence type="ECO:0000256" key="2">
    <source>
        <dbReference type="ARBA" id="ARBA00022676"/>
    </source>
</evidence>
<accession>A0A835UQD2</accession>
<keyword evidence="8" id="KW-1185">Reference proteome</keyword>
<evidence type="ECO:0000313" key="6">
    <source>
        <dbReference type="EMBL" id="KAG0467187.1"/>
    </source>
</evidence>
<proteinExistence type="predicted"/>
<dbReference type="Pfam" id="PF02485">
    <property type="entry name" value="Branch"/>
    <property type="match status" value="1"/>
</dbReference>
<organism evidence="7 9">
    <name type="scientific">Vanilla planifolia</name>
    <name type="common">Vanilla</name>
    <dbReference type="NCBI Taxonomy" id="51239"/>
    <lineage>
        <taxon>Eukaryota</taxon>
        <taxon>Viridiplantae</taxon>
        <taxon>Streptophyta</taxon>
        <taxon>Embryophyta</taxon>
        <taxon>Tracheophyta</taxon>
        <taxon>Spermatophyta</taxon>
        <taxon>Magnoliopsida</taxon>
        <taxon>Liliopsida</taxon>
        <taxon>Asparagales</taxon>
        <taxon>Orchidaceae</taxon>
        <taxon>Vanilloideae</taxon>
        <taxon>Vanilleae</taxon>
        <taxon>Vanilla</taxon>
    </lineage>
</organism>
<keyword evidence="2" id="KW-0328">Glycosyltransferase</keyword>
<keyword evidence="4" id="KW-0472">Membrane</keyword>
<evidence type="ECO:0008006" key="10">
    <source>
        <dbReference type="Google" id="ProtNLM"/>
    </source>
</evidence>
<dbReference type="GO" id="GO:0016757">
    <property type="term" value="F:glycosyltransferase activity"/>
    <property type="evidence" value="ECO:0007669"/>
    <property type="project" value="UniProtKB-KW"/>
</dbReference>
<keyword evidence="3" id="KW-0808">Transferase</keyword>
<dbReference type="GO" id="GO:0016020">
    <property type="term" value="C:membrane"/>
    <property type="evidence" value="ECO:0007669"/>
    <property type="project" value="UniProtKB-SubCell"/>
</dbReference>
<dbReference type="EMBL" id="JADCNM010000009">
    <property type="protein sequence ID" value="KAG0468850.1"/>
    <property type="molecule type" value="Genomic_DNA"/>
</dbReference>
<evidence type="ECO:0000256" key="5">
    <source>
        <dbReference type="ARBA" id="ARBA00023180"/>
    </source>
</evidence>
<dbReference type="PANTHER" id="PTHR31042:SF128">
    <property type="entry name" value="EXPRESSED PROTEIN"/>
    <property type="match status" value="1"/>
</dbReference>
<dbReference type="EMBL" id="JADCNL010000009">
    <property type="protein sequence ID" value="KAG0467187.1"/>
    <property type="molecule type" value="Genomic_DNA"/>
</dbReference>
<protein>
    <recommendedName>
        <fullName evidence="10">Core-2/I-branching beta-1,6-N-acetylglucosaminyltransferase family protein</fullName>
    </recommendedName>
</protein>
<evidence type="ECO:0000313" key="8">
    <source>
        <dbReference type="Proteomes" id="UP000636800"/>
    </source>
</evidence>
<gene>
    <name evidence="7" type="ORF">HPP92_018178</name>
    <name evidence="6" type="ORF">HPP92_018767</name>
</gene>
<dbReference type="PANTHER" id="PTHR31042">
    <property type="entry name" value="CORE-2/I-BRANCHING BETA-1,6-N-ACETYLGLUCOSAMINYLTRANSFERASE FAMILY PROTEIN-RELATED"/>
    <property type="match status" value="1"/>
</dbReference>
<evidence type="ECO:0000256" key="4">
    <source>
        <dbReference type="ARBA" id="ARBA00023136"/>
    </source>
</evidence>
<evidence type="ECO:0000256" key="3">
    <source>
        <dbReference type="ARBA" id="ARBA00022679"/>
    </source>
</evidence>
<dbReference type="AlphaFoldDB" id="A0A835UQD2"/>
<dbReference type="Proteomes" id="UP000639772">
    <property type="component" value="Chromosome 9"/>
</dbReference>
<dbReference type="InterPro" id="IPR044174">
    <property type="entry name" value="BC10-like"/>
</dbReference>
<dbReference type="OrthoDB" id="191334at2759"/>
<reference evidence="8 9" key="1">
    <citation type="journal article" date="2020" name="Nat. Food">
        <title>A phased Vanilla planifolia genome enables genetic improvement of flavour and production.</title>
        <authorList>
            <person name="Hasing T."/>
            <person name="Tang H."/>
            <person name="Brym M."/>
            <person name="Khazi F."/>
            <person name="Huang T."/>
            <person name="Chambers A.H."/>
        </authorList>
    </citation>
    <scope>NUCLEOTIDE SEQUENCE [LARGE SCALE GENOMIC DNA]</scope>
    <source>
        <tissue evidence="7">Leaf</tissue>
    </source>
</reference>